<evidence type="ECO:0000313" key="2">
    <source>
        <dbReference type="Proteomes" id="UP001519460"/>
    </source>
</evidence>
<dbReference type="AlphaFoldDB" id="A0ABD0M0V8"/>
<dbReference type="EMBL" id="JACVVK020000010">
    <property type="protein sequence ID" value="KAK7505550.1"/>
    <property type="molecule type" value="Genomic_DNA"/>
</dbReference>
<dbReference type="Proteomes" id="UP001519460">
    <property type="component" value="Unassembled WGS sequence"/>
</dbReference>
<proteinExistence type="predicted"/>
<comment type="caution">
    <text evidence="1">The sequence shown here is derived from an EMBL/GenBank/DDBJ whole genome shotgun (WGS) entry which is preliminary data.</text>
</comment>
<accession>A0ABD0M0V8</accession>
<gene>
    <name evidence="1" type="ORF">BaRGS_00003295</name>
</gene>
<keyword evidence="2" id="KW-1185">Reference proteome</keyword>
<reference evidence="1 2" key="1">
    <citation type="journal article" date="2023" name="Sci. Data">
        <title>Genome assembly of the Korean intertidal mud-creeper Batillaria attramentaria.</title>
        <authorList>
            <person name="Patra A.K."/>
            <person name="Ho P.T."/>
            <person name="Jun S."/>
            <person name="Lee S.J."/>
            <person name="Kim Y."/>
            <person name="Won Y.J."/>
        </authorList>
    </citation>
    <scope>NUCLEOTIDE SEQUENCE [LARGE SCALE GENOMIC DNA]</scope>
    <source>
        <strain evidence="1">Wonlab-2016</strain>
    </source>
</reference>
<protein>
    <submittedName>
        <fullName evidence="1">Uncharacterized protein</fullName>
    </submittedName>
</protein>
<name>A0ABD0M0V8_9CAEN</name>
<organism evidence="1 2">
    <name type="scientific">Batillaria attramentaria</name>
    <dbReference type="NCBI Taxonomy" id="370345"/>
    <lineage>
        <taxon>Eukaryota</taxon>
        <taxon>Metazoa</taxon>
        <taxon>Spiralia</taxon>
        <taxon>Lophotrochozoa</taxon>
        <taxon>Mollusca</taxon>
        <taxon>Gastropoda</taxon>
        <taxon>Caenogastropoda</taxon>
        <taxon>Sorbeoconcha</taxon>
        <taxon>Cerithioidea</taxon>
        <taxon>Batillariidae</taxon>
        <taxon>Batillaria</taxon>
    </lineage>
</organism>
<sequence>MASGIILSASTQDGDQREDENAWLSPFLSRPLVPSSCSRHFHRHSFHLRCFMIGCRSSRLLVVAILSDTRFILKLVFSLQIVPSSAARMRFLCWNRFCEFFMAHLSEWG</sequence>
<evidence type="ECO:0000313" key="1">
    <source>
        <dbReference type="EMBL" id="KAK7505550.1"/>
    </source>
</evidence>